<evidence type="ECO:0000256" key="5">
    <source>
        <dbReference type="ARBA" id="ARBA00022692"/>
    </source>
</evidence>
<protein>
    <submittedName>
        <fullName evidence="11">Preprotein translocase subunit YajC</fullName>
    </submittedName>
</protein>
<dbReference type="Proteomes" id="UP000569914">
    <property type="component" value="Unassembled WGS sequence"/>
</dbReference>
<evidence type="ECO:0000313" key="11">
    <source>
        <dbReference type="EMBL" id="NYE69142.1"/>
    </source>
</evidence>
<dbReference type="AlphaFoldDB" id="A0A7Y9I2P9"/>
<keyword evidence="5" id="KW-0812">Transmembrane</keyword>
<comment type="subcellular location">
    <subcellularLocation>
        <location evidence="1">Cell membrane</location>
        <topology evidence="1">Single-pass membrane protein</topology>
    </subcellularLocation>
</comment>
<gene>
    <name evidence="11" type="ORF">BKA15_000471</name>
</gene>
<dbReference type="RefSeq" id="WP_179747906.1">
    <property type="nucleotide sequence ID" value="NZ_JACCBU010000001.1"/>
</dbReference>
<keyword evidence="9" id="KW-0472">Membrane</keyword>
<evidence type="ECO:0000256" key="3">
    <source>
        <dbReference type="ARBA" id="ARBA00022448"/>
    </source>
</evidence>
<keyword evidence="7" id="KW-1133">Transmembrane helix</keyword>
<dbReference type="GO" id="GO:0015031">
    <property type="term" value="P:protein transport"/>
    <property type="evidence" value="ECO:0007669"/>
    <property type="project" value="UniProtKB-KW"/>
</dbReference>
<evidence type="ECO:0000256" key="2">
    <source>
        <dbReference type="ARBA" id="ARBA00006742"/>
    </source>
</evidence>
<evidence type="ECO:0000256" key="4">
    <source>
        <dbReference type="ARBA" id="ARBA00022475"/>
    </source>
</evidence>
<comment type="similarity">
    <text evidence="2">Belongs to the YajC family.</text>
</comment>
<dbReference type="PANTHER" id="PTHR33909">
    <property type="entry name" value="SEC TRANSLOCON ACCESSORY COMPLEX SUBUNIT YAJC"/>
    <property type="match status" value="1"/>
</dbReference>
<keyword evidence="8" id="KW-0811">Translocation</keyword>
<keyword evidence="6" id="KW-0653">Protein transport</keyword>
<reference evidence="11 12" key="1">
    <citation type="submission" date="2020-07" db="EMBL/GenBank/DDBJ databases">
        <title>Sequencing the genomes of 1000 actinobacteria strains.</title>
        <authorList>
            <person name="Klenk H.-P."/>
        </authorList>
    </citation>
    <scope>NUCLEOTIDE SEQUENCE [LARGE SCALE GENOMIC DNA]</scope>
    <source>
        <strain evidence="11 12">DSM 22083</strain>
    </source>
</reference>
<evidence type="ECO:0000256" key="10">
    <source>
        <dbReference type="SAM" id="MobiDB-lite"/>
    </source>
</evidence>
<feature type="compositionally biased region" description="Gly residues" evidence="10">
    <location>
        <begin position="160"/>
        <end position="179"/>
    </location>
</feature>
<comment type="caution">
    <text evidence="11">The sequence shown here is derived from an EMBL/GenBank/DDBJ whole genome shotgun (WGS) entry which is preliminary data.</text>
</comment>
<evidence type="ECO:0000256" key="8">
    <source>
        <dbReference type="ARBA" id="ARBA00023010"/>
    </source>
</evidence>
<feature type="compositionally biased region" description="Basic and acidic residues" evidence="10">
    <location>
        <begin position="106"/>
        <end position="118"/>
    </location>
</feature>
<sequence length="179" mass="18983">MTIVLIGLMVVAFYFLMIRPQRKRQQKQQETLNALQPGTRVLLGSGVFGTILRIGDKQAVLELSPGTELTVLKQAIVRVAGPEDEDNPETVNSTVPEPEEPASTLDLKDDADAAKPEADEPGEQTWREYSIKQDDDTDETAADKPAADQPASEQTSDRGTGPGTGSGPGTGGGPGAPKD</sequence>
<dbReference type="InterPro" id="IPR003849">
    <property type="entry name" value="Preprotein_translocase_YajC"/>
</dbReference>
<dbReference type="GO" id="GO:0005886">
    <property type="term" value="C:plasma membrane"/>
    <property type="evidence" value="ECO:0007669"/>
    <property type="project" value="UniProtKB-SubCell"/>
</dbReference>
<evidence type="ECO:0000313" key="12">
    <source>
        <dbReference type="Proteomes" id="UP000569914"/>
    </source>
</evidence>
<keyword evidence="3" id="KW-0813">Transport</keyword>
<evidence type="ECO:0000256" key="9">
    <source>
        <dbReference type="ARBA" id="ARBA00023136"/>
    </source>
</evidence>
<dbReference type="PANTHER" id="PTHR33909:SF1">
    <property type="entry name" value="SEC TRANSLOCON ACCESSORY COMPLEX SUBUNIT YAJC"/>
    <property type="match status" value="1"/>
</dbReference>
<dbReference type="EMBL" id="JACCBU010000001">
    <property type="protein sequence ID" value="NYE69142.1"/>
    <property type="molecule type" value="Genomic_DNA"/>
</dbReference>
<dbReference type="SMART" id="SM01323">
    <property type="entry name" value="YajC"/>
    <property type="match status" value="1"/>
</dbReference>
<feature type="compositionally biased region" description="Basic and acidic residues" evidence="10">
    <location>
        <begin position="125"/>
        <end position="134"/>
    </location>
</feature>
<evidence type="ECO:0000256" key="6">
    <source>
        <dbReference type="ARBA" id="ARBA00022927"/>
    </source>
</evidence>
<feature type="region of interest" description="Disordered" evidence="10">
    <location>
        <begin position="80"/>
        <end position="179"/>
    </location>
</feature>
<accession>A0A7Y9I2P9</accession>
<name>A0A7Y9I2P9_9ACTN</name>
<evidence type="ECO:0000256" key="7">
    <source>
        <dbReference type="ARBA" id="ARBA00022989"/>
    </source>
</evidence>
<dbReference type="Pfam" id="PF02699">
    <property type="entry name" value="YajC"/>
    <property type="match status" value="1"/>
</dbReference>
<organism evidence="11 12">
    <name type="scientific">Microlunatus parietis</name>
    <dbReference type="NCBI Taxonomy" id="682979"/>
    <lineage>
        <taxon>Bacteria</taxon>
        <taxon>Bacillati</taxon>
        <taxon>Actinomycetota</taxon>
        <taxon>Actinomycetes</taxon>
        <taxon>Propionibacteriales</taxon>
        <taxon>Propionibacteriaceae</taxon>
        <taxon>Microlunatus</taxon>
    </lineage>
</organism>
<keyword evidence="4" id="KW-1003">Cell membrane</keyword>
<dbReference type="NCBIfam" id="TIGR00739">
    <property type="entry name" value="yajC"/>
    <property type="match status" value="1"/>
</dbReference>
<evidence type="ECO:0000256" key="1">
    <source>
        <dbReference type="ARBA" id="ARBA00004162"/>
    </source>
</evidence>
<proteinExistence type="inferred from homology"/>
<keyword evidence="12" id="KW-1185">Reference proteome</keyword>